<reference evidence="2" key="1">
    <citation type="submission" date="2010-08" db="EMBL/GenBank/DDBJ databases">
        <authorList>
            <consortium name="Caenorhabditis japonica Sequencing Consortium"/>
            <person name="Wilson R.K."/>
        </authorList>
    </citation>
    <scope>NUCLEOTIDE SEQUENCE [LARGE SCALE GENOMIC DNA]</scope>
    <source>
        <strain evidence="2">DF5081</strain>
    </source>
</reference>
<evidence type="ECO:0000313" key="1">
    <source>
        <dbReference type="EnsemblMetazoa" id="CJA22135.1"/>
    </source>
</evidence>
<name>A0A8R1I4H6_CAEJA</name>
<accession>A0A8R1I4H6</accession>
<dbReference type="AlphaFoldDB" id="A0A8R1I4H6"/>
<dbReference type="Proteomes" id="UP000005237">
    <property type="component" value="Unassembled WGS sequence"/>
</dbReference>
<evidence type="ECO:0000313" key="2">
    <source>
        <dbReference type="Proteomes" id="UP000005237"/>
    </source>
</evidence>
<organism evidence="1 2">
    <name type="scientific">Caenorhabditis japonica</name>
    <dbReference type="NCBI Taxonomy" id="281687"/>
    <lineage>
        <taxon>Eukaryota</taxon>
        <taxon>Metazoa</taxon>
        <taxon>Ecdysozoa</taxon>
        <taxon>Nematoda</taxon>
        <taxon>Chromadorea</taxon>
        <taxon>Rhabditida</taxon>
        <taxon>Rhabditina</taxon>
        <taxon>Rhabditomorpha</taxon>
        <taxon>Rhabditoidea</taxon>
        <taxon>Rhabditidae</taxon>
        <taxon>Peloderinae</taxon>
        <taxon>Caenorhabditis</taxon>
    </lineage>
</organism>
<sequence length="43" mass="4906">MRQLQGFVKHTNFPTCISTLAVTLAHKAGPCTTEQQRQHKRKL</sequence>
<keyword evidence="2" id="KW-1185">Reference proteome</keyword>
<dbReference type="EnsemblMetazoa" id="CJA22135.1">
    <property type="protein sequence ID" value="CJA22135.1"/>
    <property type="gene ID" value="WBGene00177707"/>
</dbReference>
<protein>
    <submittedName>
        <fullName evidence="1">Uncharacterized protein</fullName>
    </submittedName>
</protein>
<proteinExistence type="predicted"/>
<reference evidence="1" key="2">
    <citation type="submission" date="2022-06" db="UniProtKB">
        <authorList>
            <consortium name="EnsemblMetazoa"/>
        </authorList>
    </citation>
    <scope>IDENTIFICATION</scope>
    <source>
        <strain evidence="1">DF5081</strain>
    </source>
</reference>